<keyword evidence="5" id="KW-1185">Reference proteome</keyword>
<evidence type="ECO:0000256" key="2">
    <source>
        <dbReference type="SAM" id="MobiDB-lite"/>
    </source>
</evidence>
<evidence type="ECO:0000256" key="1">
    <source>
        <dbReference type="SAM" id="Coils"/>
    </source>
</evidence>
<feature type="region of interest" description="Disordered" evidence="2">
    <location>
        <begin position="18"/>
        <end position="37"/>
    </location>
</feature>
<evidence type="ECO:0000259" key="3">
    <source>
        <dbReference type="Pfam" id="PF21762"/>
    </source>
</evidence>
<feature type="region of interest" description="Disordered" evidence="2">
    <location>
        <begin position="84"/>
        <end position="108"/>
    </location>
</feature>
<dbReference type="InterPro" id="IPR040151">
    <property type="entry name" value="Gfd2/YDR514C-like"/>
</dbReference>
<evidence type="ECO:0000313" key="4">
    <source>
        <dbReference type="EMBL" id="KAF3041519.1"/>
    </source>
</evidence>
<dbReference type="InterPro" id="IPR012337">
    <property type="entry name" value="RNaseH-like_sf"/>
</dbReference>
<dbReference type="Pfam" id="PF21762">
    <property type="entry name" value="DEDDh_C"/>
    <property type="match status" value="1"/>
</dbReference>
<name>A0A9P4WTI3_9PLEO</name>
<feature type="coiled-coil region" evidence="1">
    <location>
        <begin position="266"/>
        <end position="296"/>
    </location>
</feature>
<feature type="compositionally biased region" description="Low complexity" evidence="2">
    <location>
        <begin position="87"/>
        <end position="96"/>
    </location>
</feature>
<dbReference type="OrthoDB" id="5953249at2759"/>
<comment type="caution">
    <text evidence="4">The sequence shown here is derived from an EMBL/GenBank/DDBJ whole genome shotgun (WGS) entry which is preliminary data.</text>
</comment>
<feature type="compositionally biased region" description="Basic and acidic residues" evidence="2">
    <location>
        <begin position="566"/>
        <end position="580"/>
    </location>
</feature>
<protein>
    <recommendedName>
        <fullName evidence="3">Gfd2/YDR514C-like C-terminal domain-containing protein</fullName>
    </recommendedName>
</protein>
<proteinExistence type="predicted"/>
<sequence length="698" mass="77420">MASAARLERLRNIVQQNLDALPDRPVPEPLASDSDTSGGVALEVVDAPSKQPEALGQPQIECAPITQQPNTDRRFILLQDVESSCNPTSMPRTAPTSTPPTAPLPSNRLIRGDRASATQHYSPIVALSKYPYKWCNKTHSQDVASAFFDQGKFWAREWDLYYVWSIDNLSKPLILVSESQVQDLLREINKHLKLDLNITSQHRVDALVSRFPDHPRCTPRFLGRSRSREDYDTMLENVPDPEMEYPPLDDLSLEAFKQLMEESFEAQRAKSKASKAKKQQERLVKQKNLLDQFKRAQRYLGLRPTVLRASGGQTPAVDPALPPPYDFDQDVVFICVDVESYERAHRKITEVGIATLDMRDLAGIAPGIDGEKWRSLIHTRHFRIKEHAHLVNSEFVQGCPDRFYFGKSEIVALADAPTYVAGCFQPPFGAHRSNGVGDIIDVMKRVNLDEKRNLIFLGHDTIGDVRYLQDLGFDPMKIDNLLEALDTAVMYRVWRRELNATGLGRILHNFDIAGHGLHNAGNDAAYTLQAMLAICVREASLRDSPELESIRNSEKAARLAAAVEEAQEKAKNEAEGWSDHEDGDGGPPVPLDAPAKPTPVSTAPGFPSDADRGGIRGRGRGRGGPQALYNPYQSDSNGYGAGRGRPAWGRPGDLPGHKRGGHVENTQQSRGRGRGRSSFSTASDRSTPGSQVRLIDLN</sequence>
<reference evidence="4" key="1">
    <citation type="submission" date="2019-04" db="EMBL/GenBank/DDBJ databases">
        <title>Sequencing of skin fungus with MAO and IRED activity.</title>
        <authorList>
            <person name="Marsaioli A.J."/>
            <person name="Bonatto J.M.C."/>
            <person name="Reis Junior O."/>
        </authorList>
    </citation>
    <scope>NUCLEOTIDE SEQUENCE</scope>
    <source>
        <strain evidence="4">28M1</strain>
    </source>
</reference>
<feature type="region of interest" description="Disordered" evidence="2">
    <location>
        <begin position="558"/>
        <end position="698"/>
    </location>
</feature>
<gene>
    <name evidence="4" type="ORF">E8E12_004687</name>
</gene>
<accession>A0A9P4WTI3</accession>
<dbReference type="GO" id="GO:0005634">
    <property type="term" value="C:nucleus"/>
    <property type="evidence" value="ECO:0007669"/>
    <property type="project" value="TreeGrafter"/>
</dbReference>
<dbReference type="Proteomes" id="UP000758155">
    <property type="component" value="Unassembled WGS sequence"/>
</dbReference>
<dbReference type="PANTHER" id="PTHR28083">
    <property type="entry name" value="GOOD FOR FULL DBP5 ACTIVITY PROTEIN 2"/>
    <property type="match status" value="1"/>
</dbReference>
<feature type="domain" description="Gfd2/YDR514C-like C-terminal" evidence="3">
    <location>
        <begin position="332"/>
        <end position="534"/>
    </location>
</feature>
<evidence type="ECO:0000313" key="5">
    <source>
        <dbReference type="Proteomes" id="UP000758155"/>
    </source>
</evidence>
<organism evidence="4 5">
    <name type="scientific">Didymella heteroderae</name>
    <dbReference type="NCBI Taxonomy" id="1769908"/>
    <lineage>
        <taxon>Eukaryota</taxon>
        <taxon>Fungi</taxon>
        <taxon>Dikarya</taxon>
        <taxon>Ascomycota</taxon>
        <taxon>Pezizomycotina</taxon>
        <taxon>Dothideomycetes</taxon>
        <taxon>Pleosporomycetidae</taxon>
        <taxon>Pleosporales</taxon>
        <taxon>Pleosporineae</taxon>
        <taxon>Didymellaceae</taxon>
        <taxon>Didymella</taxon>
    </lineage>
</organism>
<dbReference type="EMBL" id="SWKV01000020">
    <property type="protein sequence ID" value="KAF3041519.1"/>
    <property type="molecule type" value="Genomic_DNA"/>
</dbReference>
<dbReference type="InterPro" id="IPR048519">
    <property type="entry name" value="Gfd2/YDR514C-like_C"/>
</dbReference>
<dbReference type="PANTHER" id="PTHR28083:SF1">
    <property type="entry name" value="GOOD FOR FULL DBP5 ACTIVITY PROTEIN 2"/>
    <property type="match status" value="1"/>
</dbReference>
<dbReference type="SUPFAM" id="SSF53098">
    <property type="entry name" value="Ribonuclease H-like"/>
    <property type="match status" value="1"/>
</dbReference>
<dbReference type="AlphaFoldDB" id="A0A9P4WTI3"/>
<keyword evidence="1" id="KW-0175">Coiled coil</keyword>
<feature type="compositionally biased region" description="Polar residues" evidence="2">
    <location>
        <begin position="679"/>
        <end position="690"/>
    </location>
</feature>